<dbReference type="InterPro" id="IPR003673">
    <property type="entry name" value="CoA-Trfase_fam_III"/>
</dbReference>
<dbReference type="Proteomes" id="UP000274695">
    <property type="component" value="Unassembled WGS sequence"/>
</dbReference>
<dbReference type="GO" id="GO:0016740">
    <property type="term" value="F:transferase activity"/>
    <property type="evidence" value="ECO:0007669"/>
    <property type="project" value="UniProtKB-KW"/>
</dbReference>
<dbReference type="PANTHER" id="PTHR48207:SF4">
    <property type="entry name" value="BLL6097 PROTEIN"/>
    <property type="match status" value="1"/>
</dbReference>
<dbReference type="InterPro" id="IPR044855">
    <property type="entry name" value="CoA-Trfase_III_dom3_sf"/>
</dbReference>
<gene>
    <name evidence="2" type="ORF">D0911_06770</name>
</gene>
<protein>
    <submittedName>
        <fullName evidence="2">CoA transferase</fullName>
    </submittedName>
</protein>
<dbReference type="Gene3D" id="3.30.1540.10">
    <property type="entry name" value="formyl-coa transferase, domain 3"/>
    <property type="match status" value="1"/>
</dbReference>
<keyword evidence="1 2" id="KW-0808">Transferase</keyword>
<evidence type="ECO:0000256" key="1">
    <source>
        <dbReference type="ARBA" id="ARBA00022679"/>
    </source>
</evidence>
<dbReference type="InterPro" id="IPR050483">
    <property type="entry name" value="CoA-transferase_III_domain"/>
</dbReference>
<dbReference type="PANTHER" id="PTHR48207">
    <property type="entry name" value="SUCCINATE--HYDROXYMETHYLGLUTARATE COA-TRANSFERASE"/>
    <property type="match status" value="1"/>
</dbReference>
<proteinExistence type="predicted"/>
<dbReference type="EMBL" id="RHGB01000006">
    <property type="protein sequence ID" value="RNL65557.1"/>
    <property type="molecule type" value="Genomic_DNA"/>
</dbReference>
<dbReference type="Pfam" id="PF02515">
    <property type="entry name" value="CoA_transf_3"/>
    <property type="match status" value="1"/>
</dbReference>
<evidence type="ECO:0000313" key="2">
    <source>
        <dbReference type="EMBL" id="RNL65557.1"/>
    </source>
</evidence>
<comment type="caution">
    <text evidence="2">The sequence shown here is derived from an EMBL/GenBank/DDBJ whole genome shotgun (WGS) entry which is preliminary data.</text>
</comment>
<dbReference type="InterPro" id="IPR023606">
    <property type="entry name" value="CoA-Trfase_III_dom_1_sf"/>
</dbReference>
<name>A0ABX9W5T8_9GAMM</name>
<dbReference type="SUPFAM" id="SSF89796">
    <property type="entry name" value="CoA-transferase family III (CaiB/BaiF)"/>
    <property type="match status" value="1"/>
</dbReference>
<dbReference type="RefSeq" id="WP_123182009.1">
    <property type="nucleotide sequence ID" value="NZ_RHGB01000006.1"/>
</dbReference>
<keyword evidence="3" id="KW-1185">Reference proteome</keyword>
<evidence type="ECO:0000313" key="3">
    <source>
        <dbReference type="Proteomes" id="UP000274695"/>
    </source>
</evidence>
<sequence>MENKNESAKGPLSGVKIVDLSTIVFGPYGSQIMADLGADVIKVESGHGDNMRLPGNSPKRGMGPLYLALNRNKKSLKLELKNPKALAAMRKLLEDADVFYTNVRKAGLERLGLGYDAVKAINPSIVYVHCTGFGEDGPYGGKLAYDDVVQAASGFADLLPRVDGNPAPRYVPSLIADKTAGLHAAYATMAGLFHKERHGEGQFIEVPMFETFTSFHMIENLYDYSFVPPRGNIAYDRSIDPNRRPFKTLNGYISIVPYAPDHWQRIMDFGGIDNILDDPRFSTFEIRTKNIGILYGMVEEITKTKTSEEWFELLEEIGLPCMRVNRMEEVLDDVHLQQTGFFQQRNHPDVGDYLSVKHPVKFSATPASVRNDAPSLGEHSVEILSELGYSEGDIADILRSDKQ</sequence>
<accession>A0ABX9W5T8</accession>
<reference evidence="2 3" key="1">
    <citation type="submission" date="2018-10" db="EMBL/GenBank/DDBJ databases">
        <title>Draft genome sequence of Zhongshania sp. DSW25-10.</title>
        <authorList>
            <person name="Oh J."/>
        </authorList>
    </citation>
    <scope>NUCLEOTIDE SEQUENCE [LARGE SCALE GENOMIC DNA]</scope>
    <source>
        <strain evidence="2 3">DSW25-10</strain>
    </source>
</reference>
<organism evidence="2 3">
    <name type="scientific">Zhongshania marina</name>
    <dbReference type="NCBI Taxonomy" id="2304603"/>
    <lineage>
        <taxon>Bacteria</taxon>
        <taxon>Pseudomonadati</taxon>
        <taxon>Pseudomonadota</taxon>
        <taxon>Gammaproteobacteria</taxon>
        <taxon>Cellvibrionales</taxon>
        <taxon>Spongiibacteraceae</taxon>
        <taxon>Zhongshania</taxon>
    </lineage>
</organism>
<dbReference type="Gene3D" id="3.40.50.10540">
    <property type="entry name" value="Crotonobetainyl-coa:carnitine coa-transferase, domain 1"/>
    <property type="match status" value="1"/>
</dbReference>